<dbReference type="EC" id="2.3.2.27" evidence="2"/>
<evidence type="ECO:0000256" key="4">
    <source>
        <dbReference type="ARBA" id="ARBA00022723"/>
    </source>
</evidence>
<dbReference type="InterPro" id="IPR029480">
    <property type="entry name" value="Transpos_assoc"/>
</dbReference>
<dbReference type="AlphaFoldDB" id="A0A251TX88"/>
<sequence>MKEIPEPERHGYQARLEDRNFNSFNFRSWMYLAPRSSQTFVNGVHTFLNFAFERACVNGGKIKCPCTKCLNMKYQSRQTVLDHLICSGFRPEYLNWVYHGEGATVASRSTTHNLFSRIPPHVNASASHETGIPIVNTITGHHHHRARTLNRQVNGAFGFPYLSSTTFSGGSERRGRLVAEMHNVLDRIRRGEGLRFEDVMLLNQFVFYGLVDIHDRHRDMRLDIDNMSYEVMKITFFVHFIYNDAIMNRDNINFNIRSGAVAVGRADWKREYWIDQRKHL</sequence>
<dbReference type="EMBL" id="CM007898">
    <property type="protein sequence ID" value="OTG15172.1"/>
    <property type="molecule type" value="Genomic_DNA"/>
</dbReference>
<gene>
    <name evidence="9" type="ORF">HannXRQ_Chr09g0257551</name>
</gene>
<keyword evidence="4" id="KW-0479">Metal-binding</keyword>
<evidence type="ECO:0000313" key="9">
    <source>
        <dbReference type="EMBL" id="OTG15172.1"/>
    </source>
</evidence>
<dbReference type="Pfam" id="PF13963">
    <property type="entry name" value="Transpos_assoc"/>
    <property type="match status" value="1"/>
</dbReference>
<keyword evidence="10" id="KW-1185">Reference proteome</keyword>
<name>A0A251TX88_HELAN</name>
<evidence type="ECO:0000313" key="10">
    <source>
        <dbReference type="Proteomes" id="UP000215914"/>
    </source>
</evidence>
<evidence type="ECO:0000256" key="6">
    <source>
        <dbReference type="ARBA" id="ARBA00022786"/>
    </source>
</evidence>
<organism evidence="9 10">
    <name type="scientific">Helianthus annuus</name>
    <name type="common">Common sunflower</name>
    <dbReference type="NCBI Taxonomy" id="4232"/>
    <lineage>
        <taxon>Eukaryota</taxon>
        <taxon>Viridiplantae</taxon>
        <taxon>Streptophyta</taxon>
        <taxon>Embryophyta</taxon>
        <taxon>Tracheophyta</taxon>
        <taxon>Spermatophyta</taxon>
        <taxon>Magnoliopsida</taxon>
        <taxon>eudicotyledons</taxon>
        <taxon>Gunneridae</taxon>
        <taxon>Pentapetalae</taxon>
        <taxon>asterids</taxon>
        <taxon>campanulids</taxon>
        <taxon>Asterales</taxon>
        <taxon>Asteraceae</taxon>
        <taxon>Asteroideae</taxon>
        <taxon>Heliantheae alliance</taxon>
        <taxon>Heliantheae</taxon>
        <taxon>Helianthus</taxon>
    </lineage>
</organism>
<proteinExistence type="predicted"/>
<keyword evidence="7" id="KW-0862">Zinc</keyword>
<comment type="catalytic activity">
    <reaction evidence="1">
        <text>S-ubiquitinyl-[E2 ubiquitin-conjugating enzyme]-L-cysteine + [acceptor protein]-L-lysine = [E2 ubiquitin-conjugating enzyme]-L-cysteine + N(6)-ubiquitinyl-[acceptor protein]-L-lysine.</text>
        <dbReference type="EC" id="2.3.2.27"/>
    </reaction>
</comment>
<dbReference type="InterPro" id="IPR045191">
    <property type="entry name" value="MBR1/2-like"/>
</dbReference>
<dbReference type="GO" id="GO:0061630">
    <property type="term" value="F:ubiquitin protein ligase activity"/>
    <property type="evidence" value="ECO:0007669"/>
    <property type="project" value="UniProtKB-EC"/>
</dbReference>
<keyword evidence="3" id="KW-0808">Transferase</keyword>
<accession>A0A251TX88</accession>
<evidence type="ECO:0000256" key="7">
    <source>
        <dbReference type="ARBA" id="ARBA00022833"/>
    </source>
</evidence>
<dbReference type="PANTHER" id="PTHR22937">
    <property type="entry name" value="E3 UBIQUITIN-PROTEIN LIGASE RNF165"/>
    <property type="match status" value="1"/>
</dbReference>
<evidence type="ECO:0000259" key="8">
    <source>
        <dbReference type="Pfam" id="PF13963"/>
    </source>
</evidence>
<dbReference type="GO" id="GO:0008270">
    <property type="term" value="F:zinc ion binding"/>
    <property type="evidence" value="ECO:0007669"/>
    <property type="project" value="UniProtKB-KW"/>
</dbReference>
<keyword evidence="5" id="KW-0863">Zinc-finger</keyword>
<dbReference type="Proteomes" id="UP000215914">
    <property type="component" value="Chromosome 9"/>
</dbReference>
<feature type="domain" description="Transposase-associated" evidence="8">
    <location>
        <begin position="27"/>
        <end position="101"/>
    </location>
</feature>
<keyword evidence="6" id="KW-0833">Ubl conjugation pathway</keyword>
<evidence type="ECO:0000256" key="5">
    <source>
        <dbReference type="ARBA" id="ARBA00022771"/>
    </source>
</evidence>
<protein>
    <recommendedName>
        <fullName evidence="2">RING-type E3 ubiquitin transferase</fullName>
        <ecNumber evidence="2">2.3.2.27</ecNumber>
    </recommendedName>
</protein>
<evidence type="ECO:0000256" key="3">
    <source>
        <dbReference type="ARBA" id="ARBA00022679"/>
    </source>
</evidence>
<reference evidence="10" key="1">
    <citation type="journal article" date="2017" name="Nature">
        <title>The sunflower genome provides insights into oil metabolism, flowering and Asterid evolution.</title>
        <authorList>
            <person name="Badouin H."/>
            <person name="Gouzy J."/>
            <person name="Grassa C.J."/>
            <person name="Murat F."/>
            <person name="Staton S.E."/>
            <person name="Cottret L."/>
            <person name="Lelandais-Briere C."/>
            <person name="Owens G.L."/>
            <person name="Carrere S."/>
            <person name="Mayjonade B."/>
            <person name="Legrand L."/>
            <person name="Gill N."/>
            <person name="Kane N.C."/>
            <person name="Bowers J.E."/>
            <person name="Hubner S."/>
            <person name="Bellec A."/>
            <person name="Berard A."/>
            <person name="Berges H."/>
            <person name="Blanchet N."/>
            <person name="Boniface M.C."/>
            <person name="Brunel D."/>
            <person name="Catrice O."/>
            <person name="Chaidir N."/>
            <person name="Claudel C."/>
            <person name="Donnadieu C."/>
            <person name="Faraut T."/>
            <person name="Fievet G."/>
            <person name="Helmstetter N."/>
            <person name="King M."/>
            <person name="Knapp S.J."/>
            <person name="Lai Z."/>
            <person name="Le Paslier M.C."/>
            <person name="Lippi Y."/>
            <person name="Lorenzon L."/>
            <person name="Mandel J.R."/>
            <person name="Marage G."/>
            <person name="Marchand G."/>
            <person name="Marquand E."/>
            <person name="Bret-Mestries E."/>
            <person name="Morien E."/>
            <person name="Nambeesan S."/>
            <person name="Nguyen T."/>
            <person name="Pegot-Espagnet P."/>
            <person name="Pouilly N."/>
            <person name="Raftis F."/>
            <person name="Sallet E."/>
            <person name="Schiex T."/>
            <person name="Thomas J."/>
            <person name="Vandecasteele C."/>
            <person name="Vares D."/>
            <person name="Vear F."/>
            <person name="Vautrin S."/>
            <person name="Crespi M."/>
            <person name="Mangin B."/>
            <person name="Burke J.M."/>
            <person name="Salse J."/>
            <person name="Munos S."/>
            <person name="Vincourt P."/>
            <person name="Rieseberg L.H."/>
            <person name="Langlade N.B."/>
        </authorList>
    </citation>
    <scope>NUCLEOTIDE SEQUENCE [LARGE SCALE GENOMIC DNA]</scope>
    <source>
        <strain evidence="10">cv. SF193</strain>
    </source>
</reference>
<evidence type="ECO:0000256" key="1">
    <source>
        <dbReference type="ARBA" id="ARBA00000900"/>
    </source>
</evidence>
<dbReference type="PANTHER" id="PTHR22937:SF170">
    <property type="entry name" value="RING-TYPE E3 UBIQUITIN TRANSFERASE"/>
    <property type="match status" value="1"/>
</dbReference>
<evidence type="ECO:0000256" key="2">
    <source>
        <dbReference type="ARBA" id="ARBA00012483"/>
    </source>
</evidence>
<dbReference type="InParanoid" id="A0A251TX88"/>